<evidence type="ECO:0000256" key="6">
    <source>
        <dbReference type="ARBA" id="ARBA00023136"/>
    </source>
</evidence>
<feature type="transmembrane region" description="Helical" evidence="7">
    <location>
        <begin position="286"/>
        <end position="312"/>
    </location>
</feature>
<dbReference type="Pfam" id="PF19300">
    <property type="entry name" value="BPD_transp_1_N"/>
    <property type="match status" value="1"/>
</dbReference>
<sequence length="325" mass="36081">MINRFLLSRLVQGILVLFIVSVVSFFIMDSIPGDPALALYGNQAQKLTPEERERLNRSFGMDRPLHERYTQWLGQVLQGDLGKSYREGRDVSIILKERLPNTLLLFACSMPLIILFSMIWGIKGGLHENSLWDKGLSTAGIFFASIPSFWLAILGIYIFSVYGGLLPSSGMTSLQGGGGFLDRLRHLVLPVSVLTVTHTGLYARFLQEKMIEEKNRPYVLAARVNGMRTKDIVRGIVTNALVPYVNYLGLTVPSFFGGTVLLESVFAWPGLGDLLAKSALTRDYPLLMGAIMLIGLLVVLSILITDLVSFYLNPKLRRLGANDVQ</sequence>
<comment type="similarity">
    <text evidence="7">Belongs to the binding-protein-dependent transport system permease family.</text>
</comment>
<keyword evidence="4 7" id="KW-0812">Transmembrane</keyword>
<evidence type="ECO:0000313" key="9">
    <source>
        <dbReference type="EMBL" id="MFD0872062.1"/>
    </source>
</evidence>
<evidence type="ECO:0000256" key="7">
    <source>
        <dbReference type="RuleBase" id="RU363032"/>
    </source>
</evidence>
<feature type="transmembrane region" description="Helical" evidence="7">
    <location>
        <begin position="186"/>
        <end position="206"/>
    </location>
</feature>
<evidence type="ECO:0000256" key="1">
    <source>
        <dbReference type="ARBA" id="ARBA00004651"/>
    </source>
</evidence>
<feature type="transmembrane region" description="Helical" evidence="7">
    <location>
        <begin position="142"/>
        <end position="166"/>
    </location>
</feature>
<organism evidence="9 10">
    <name type="scientific">Paenibacillus residui</name>
    <dbReference type="NCBI Taxonomy" id="629724"/>
    <lineage>
        <taxon>Bacteria</taxon>
        <taxon>Bacillati</taxon>
        <taxon>Bacillota</taxon>
        <taxon>Bacilli</taxon>
        <taxon>Bacillales</taxon>
        <taxon>Paenibacillaceae</taxon>
        <taxon>Paenibacillus</taxon>
    </lineage>
</organism>
<dbReference type="InterPro" id="IPR000515">
    <property type="entry name" value="MetI-like"/>
</dbReference>
<dbReference type="SUPFAM" id="SSF161098">
    <property type="entry name" value="MetI-like"/>
    <property type="match status" value="1"/>
</dbReference>
<protein>
    <submittedName>
        <fullName evidence="9">ABC transporter permease</fullName>
    </submittedName>
</protein>
<evidence type="ECO:0000259" key="8">
    <source>
        <dbReference type="PROSITE" id="PS50928"/>
    </source>
</evidence>
<dbReference type="EMBL" id="JBHTIU010000099">
    <property type="protein sequence ID" value="MFD0872062.1"/>
    <property type="molecule type" value="Genomic_DNA"/>
</dbReference>
<keyword evidence="6 7" id="KW-0472">Membrane</keyword>
<evidence type="ECO:0000256" key="2">
    <source>
        <dbReference type="ARBA" id="ARBA00022448"/>
    </source>
</evidence>
<keyword evidence="3" id="KW-1003">Cell membrane</keyword>
<dbReference type="PANTHER" id="PTHR43163:SF6">
    <property type="entry name" value="DIPEPTIDE TRANSPORT SYSTEM PERMEASE PROTEIN DPPB-RELATED"/>
    <property type="match status" value="1"/>
</dbReference>
<comment type="caution">
    <text evidence="9">The sequence shown here is derived from an EMBL/GenBank/DDBJ whole genome shotgun (WGS) entry which is preliminary data.</text>
</comment>
<evidence type="ECO:0000313" key="10">
    <source>
        <dbReference type="Proteomes" id="UP001597120"/>
    </source>
</evidence>
<dbReference type="PROSITE" id="PS50928">
    <property type="entry name" value="ABC_TM1"/>
    <property type="match status" value="1"/>
</dbReference>
<evidence type="ECO:0000256" key="5">
    <source>
        <dbReference type="ARBA" id="ARBA00022989"/>
    </source>
</evidence>
<proteinExistence type="inferred from homology"/>
<dbReference type="CDD" id="cd06261">
    <property type="entry name" value="TM_PBP2"/>
    <property type="match status" value="1"/>
</dbReference>
<dbReference type="Pfam" id="PF00528">
    <property type="entry name" value="BPD_transp_1"/>
    <property type="match status" value="1"/>
</dbReference>
<name>A0ABW3DEZ9_9BACL</name>
<feature type="transmembrane region" description="Helical" evidence="7">
    <location>
        <begin position="244"/>
        <end position="266"/>
    </location>
</feature>
<keyword evidence="2 7" id="KW-0813">Transport</keyword>
<evidence type="ECO:0000256" key="3">
    <source>
        <dbReference type="ARBA" id="ARBA00022475"/>
    </source>
</evidence>
<feature type="transmembrane region" description="Helical" evidence="7">
    <location>
        <begin position="103"/>
        <end position="122"/>
    </location>
</feature>
<reference evidence="10" key="1">
    <citation type="journal article" date="2019" name="Int. J. Syst. Evol. Microbiol.">
        <title>The Global Catalogue of Microorganisms (GCM) 10K type strain sequencing project: providing services to taxonomists for standard genome sequencing and annotation.</title>
        <authorList>
            <consortium name="The Broad Institute Genomics Platform"/>
            <consortium name="The Broad Institute Genome Sequencing Center for Infectious Disease"/>
            <person name="Wu L."/>
            <person name="Ma J."/>
        </authorList>
    </citation>
    <scope>NUCLEOTIDE SEQUENCE [LARGE SCALE GENOMIC DNA]</scope>
    <source>
        <strain evidence="10">CCUG 57263</strain>
    </source>
</reference>
<feature type="domain" description="ABC transmembrane type-1" evidence="8">
    <location>
        <begin position="99"/>
        <end position="309"/>
    </location>
</feature>
<dbReference type="Gene3D" id="1.10.3720.10">
    <property type="entry name" value="MetI-like"/>
    <property type="match status" value="1"/>
</dbReference>
<comment type="subcellular location">
    <subcellularLocation>
        <location evidence="1 7">Cell membrane</location>
        <topology evidence="1 7">Multi-pass membrane protein</topology>
    </subcellularLocation>
</comment>
<dbReference type="RefSeq" id="WP_379291331.1">
    <property type="nucleotide sequence ID" value="NZ_JBHTIU010000099.1"/>
</dbReference>
<evidence type="ECO:0000256" key="4">
    <source>
        <dbReference type="ARBA" id="ARBA00022692"/>
    </source>
</evidence>
<dbReference type="PANTHER" id="PTHR43163">
    <property type="entry name" value="DIPEPTIDE TRANSPORT SYSTEM PERMEASE PROTEIN DPPB-RELATED"/>
    <property type="match status" value="1"/>
</dbReference>
<keyword evidence="5 7" id="KW-1133">Transmembrane helix</keyword>
<gene>
    <name evidence="9" type="ORF">ACFQ03_23370</name>
</gene>
<keyword evidence="10" id="KW-1185">Reference proteome</keyword>
<feature type="transmembrane region" description="Helical" evidence="7">
    <location>
        <begin position="7"/>
        <end position="28"/>
    </location>
</feature>
<dbReference type="InterPro" id="IPR035906">
    <property type="entry name" value="MetI-like_sf"/>
</dbReference>
<accession>A0ABW3DEZ9</accession>
<dbReference type="InterPro" id="IPR045621">
    <property type="entry name" value="BPD_transp_1_N"/>
</dbReference>
<dbReference type="Proteomes" id="UP001597120">
    <property type="component" value="Unassembled WGS sequence"/>
</dbReference>